<comment type="subcellular location">
    <subcellularLocation>
        <location evidence="1">Cell membrane</location>
        <topology evidence="1">Multi-pass membrane protein</topology>
    </subcellularLocation>
</comment>
<reference evidence="11 12" key="1">
    <citation type="submission" date="2016-10" db="EMBL/GenBank/DDBJ databases">
        <authorList>
            <person name="de Groot N.N."/>
        </authorList>
    </citation>
    <scope>NUCLEOTIDE SEQUENCE [LARGE SCALE GENOMIC DNA]</scope>
    <source>
        <strain evidence="11 12">DSM 6059</strain>
    </source>
</reference>
<sequence>MFQPVSLFIGLRYSRAAKGNAFISFISFFSITGITLGIMALITVVSVMNGFESKLKQSMLGLLPHIELTYHNEPQASKQHLSFNAIKEQLVMDERIANVSQYIEAEAILQTNKNIQGVIWQGVYTSSQLQQVQNNIEQGSWQTLFEKKYSIAMSRFQAIKLGLKVGDKLRVIVPKASSYTPMGRVPSQRLFTLVAIYSTGSEIDTSLVFSKGDYISRLLKIRKQDNQAPSIRIQLEDPFEVDDVLLTQSNLFNAFEVSDWRKTQGSLFSAVAMEKRIMSLLLGLIILVAVFNIVSALTMMVAEKQSEVAILQTLGLTPSSVKQVFIIQGLYNGLFGALLGGGLGIGFAANINQILDLVGLNLLGGAVLPVLFNSTQLSIIIFGSIFMSFLATLYPATKAAGVRPAEVLRYE</sequence>
<protein>
    <submittedName>
        <fullName evidence="11">Lipoprotein-releasing system permease protein</fullName>
    </submittedName>
</protein>
<feature type="domain" description="ABC3 transporter permease C-terminal" evidence="9">
    <location>
        <begin position="280"/>
        <end position="400"/>
    </location>
</feature>
<feature type="domain" description="MacB-like periplasmic core" evidence="10">
    <location>
        <begin position="27"/>
        <end position="243"/>
    </location>
</feature>
<dbReference type="GO" id="GO:0098797">
    <property type="term" value="C:plasma membrane protein complex"/>
    <property type="evidence" value="ECO:0007669"/>
    <property type="project" value="TreeGrafter"/>
</dbReference>
<dbReference type="RefSeq" id="WP_091986860.1">
    <property type="nucleotide sequence ID" value="NZ_FOLO01000030.1"/>
</dbReference>
<evidence type="ECO:0000256" key="8">
    <source>
        <dbReference type="SAM" id="Phobius"/>
    </source>
</evidence>
<dbReference type="PANTHER" id="PTHR30489">
    <property type="entry name" value="LIPOPROTEIN-RELEASING SYSTEM TRANSMEMBRANE PROTEIN LOLE"/>
    <property type="match status" value="1"/>
</dbReference>
<dbReference type="InterPro" id="IPR051447">
    <property type="entry name" value="Lipoprotein-release_system"/>
</dbReference>
<feature type="transmembrane region" description="Helical" evidence="8">
    <location>
        <begin position="378"/>
        <end position="396"/>
    </location>
</feature>
<gene>
    <name evidence="11" type="ORF">SAMN02745724_03347</name>
</gene>
<feature type="transmembrane region" description="Helical" evidence="8">
    <location>
        <begin position="26"/>
        <end position="51"/>
    </location>
</feature>
<dbReference type="Pfam" id="PF12704">
    <property type="entry name" value="MacB_PCD"/>
    <property type="match status" value="1"/>
</dbReference>
<evidence type="ECO:0000313" key="12">
    <source>
        <dbReference type="Proteomes" id="UP000198862"/>
    </source>
</evidence>
<dbReference type="AlphaFoldDB" id="A0A1I1P8B3"/>
<dbReference type="GO" id="GO:0042953">
    <property type="term" value="P:lipoprotein transport"/>
    <property type="evidence" value="ECO:0007669"/>
    <property type="project" value="InterPro"/>
</dbReference>
<dbReference type="EMBL" id="FOLO01000030">
    <property type="protein sequence ID" value="SFD06059.1"/>
    <property type="molecule type" value="Genomic_DNA"/>
</dbReference>
<proteinExistence type="inferred from homology"/>
<dbReference type="PANTHER" id="PTHR30489:SF8">
    <property type="entry name" value="LIPOPROTEIN-RELEASING SYSTEM TRANSMEMBRANE PROTEIN LOLC"/>
    <property type="match status" value="1"/>
</dbReference>
<evidence type="ECO:0000259" key="9">
    <source>
        <dbReference type="Pfam" id="PF02687"/>
    </source>
</evidence>
<keyword evidence="11" id="KW-0449">Lipoprotein</keyword>
<dbReference type="Proteomes" id="UP000198862">
    <property type="component" value="Unassembled WGS sequence"/>
</dbReference>
<accession>A0A1I1P8B3</accession>
<evidence type="ECO:0000256" key="7">
    <source>
        <dbReference type="ARBA" id="ARBA00023136"/>
    </source>
</evidence>
<feature type="transmembrane region" description="Helical" evidence="8">
    <location>
        <begin position="325"/>
        <end position="347"/>
    </location>
</feature>
<keyword evidence="6 8" id="KW-1133">Transmembrane helix</keyword>
<name>A0A1I1P8B3_9GAMM</name>
<dbReference type="Pfam" id="PF02687">
    <property type="entry name" value="FtsX"/>
    <property type="match status" value="1"/>
</dbReference>
<keyword evidence="4" id="KW-1003">Cell membrane</keyword>
<evidence type="ECO:0000256" key="4">
    <source>
        <dbReference type="ARBA" id="ARBA00022475"/>
    </source>
</evidence>
<dbReference type="InterPro" id="IPR003838">
    <property type="entry name" value="ABC3_permease_C"/>
</dbReference>
<comment type="similarity">
    <text evidence="2">Belongs to the ABC-4 integral membrane protein family. LolC/E subfamily.</text>
</comment>
<dbReference type="InterPro" id="IPR011925">
    <property type="entry name" value="LolCE_TM"/>
</dbReference>
<evidence type="ECO:0000259" key="10">
    <source>
        <dbReference type="Pfam" id="PF12704"/>
    </source>
</evidence>
<dbReference type="InterPro" id="IPR025857">
    <property type="entry name" value="MacB_PCD"/>
</dbReference>
<dbReference type="NCBIfam" id="TIGR02212">
    <property type="entry name" value="lolCE"/>
    <property type="match status" value="1"/>
</dbReference>
<evidence type="ECO:0000256" key="2">
    <source>
        <dbReference type="ARBA" id="ARBA00005236"/>
    </source>
</evidence>
<keyword evidence="12" id="KW-1185">Reference proteome</keyword>
<feature type="transmembrane region" description="Helical" evidence="8">
    <location>
        <begin position="280"/>
        <end position="302"/>
    </location>
</feature>
<keyword evidence="5 8" id="KW-0812">Transmembrane</keyword>
<dbReference type="GO" id="GO:0044874">
    <property type="term" value="P:lipoprotein localization to outer membrane"/>
    <property type="evidence" value="ECO:0007669"/>
    <property type="project" value="TreeGrafter"/>
</dbReference>
<evidence type="ECO:0000256" key="6">
    <source>
        <dbReference type="ARBA" id="ARBA00022989"/>
    </source>
</evidence>
<evidence type="ECO:0000256" key="3">
    <source>
        <dbReference type="ARBA" id="ARBA00022448"/>
    </source>
</evidence>
<organism evidence="11 12">
    <name type="scientific">Pseudoalteromonas denitrificans DSM 6059</name>
    <dbReference type="NCBI Taxonomy" id="1123010"/>
    <lineage>
        <taxon>Bacteria</taxon>
        <taxon>Pseudomonadati</taxon>
        <taxon>Pseudomonadota</taxon>
        <taxon>Gammaproteobacteria</taxon>
        <taxon>Alteromonadales</taxon>
        <taxon>Pseudoalteromonadaceae</taxon>
        <taxon>Pseudoalteromonas</taxon>
    </lineage>
</organism>
<evidence type="ECO:0000256" key="5">
    <source>
        <dbReference type="ARBA" id="ARBA00022692"/>
    </source>
</evidence>
<feature type="transmembrane region" description="Helical" evidence="8">
    <location>
        <begin position="354"/>
        <end position="372"/>
    </location>
</feature>
<keyword evidence="7 8" id="KW-0472">Membrane</keyword>
<evidence type="ECO:0000256" key="1">
    <source>
        <dbReference type="ARBA" id="ARBA00004651"/>
    </source>
</evidence>
<evidence type="ECO:0000313" key="11">
    <source>
        <dbReference type="EMBL" id="SFD06059.1"/>
    </source>
</evidence>
<dbReference type="STRING" id="1123010.SAMN02745724_03347"/>
<dbReference type="OrthoDB" id="9808461at2"/>
<keyword evidence="3" id="KW-0813">Transport</keyword>